<gene>
    <name evidence="2" type="ORF">AWB80_03910</name>
</gene>
<organism evidence="2 3">
    <name type="scientific">Caballeronia pedi</name>
    <dbReference type="NCBI Taxonomy" id="1777141"/>
    <lineage>
        <taxon>Bacteria</taxon>
        <taxon>Pseudomonadati</taxon>
        <taxon>Pseudomonadota</taxon>
        <taxon>Betaproteobacteria</taxon>
        <taxon>Burkholderiales</taxon>
        <taxon>Burkholderiaceae</taxon>
        <taxon>Caballeronia</taxon>
    </lineage>
</organism>
<dbReference type="STRING" id="1777141.AWB80_03910"/>
<evidence type="ECO:0000313" key="2">
    <source>
        <dbReference type="EMBL" id="SAK72073.1"/>
    </source>
</evidence>
<accession>A0A158BPV1</accession>
<keyword evidence="3" id="KW-1185">Reference proteome</keyword>
<name>A0A158BPV1_9BURK</name>
<protein>
    <submittedName>
        <fullName evidence="2">Uncharacterized protein</fullName>
    </submittedName>
</protein>
<feature type="region of interest" description="Disordered" evidence="1">
    <location>
        <begin position="42"/>
        <end position="101"/>
    </location>
</feature>
<proteinExistence type="predicted"/>
<dbReference type="Proteomes" id="UP000054911">
    <property type="component" value="Unassembled WGS sequence"/>
</dbReference>
<dbReference type="OrthoDB" id="9182647at2"/>
<evidence type="ECO:0000256" key="1">
    <source>
        <dbReference type="SAM" id="MobiDB-lite"/>
    </source>
</evidence>
<dbReference type="RefSeq" id="WP_061176418.1">
    <property type="nucleotide sequence ID" value="NZ_FCOE02000012.1"/>
</dbReference>
<dbReference type="EMBL" id="FCOE02000012">
    <property type="protein sequence ID" value="SAK72073.1"/>
    <property type="molecule type" value="Genomic_DNA"/>
</dbReference>
<reference evidence="2" key="1">
    <citation type="submission" date="2016-01" db="EMBL/GenBank/DDBJ databases">
        <authorList>
            <person name="Peeters C."/>
        </authorList>
    </citation>
    <scope>NUCLEOTIDE SEQUENCE [LARGE SCALE GENOMIC DNA]</scope>
    <source>
        <strain evidence="2">LMG 29323</strain>
    </source>
</reference>
<feature type="compositionally biased region" description="Low complexity" evidence="1">
    <location>
        <begin position="74"/>
        <end position="91"/>
    </location>
</feature>
<sequence length="169" mass="17865">MSTPKTEPSSKKAFNFPKSTVAKKRSLPVKAESNTEEIVTASTAVKKATKASVAKKAAGGRKSRTGTQKDETIAAQPATSAPESSASTGAVKTKRTKKEKVVRDSFTMPKADYAKIASLKKKCLDNGLRVKKSELLRAALAMLDAATDKRIVAAIKSLETVKTGRPASA</sequence>
<dbReference type="AlphaFoldDB" id="A0A158BPV1"/>
<evidence type="ECO:0000313" key="3">
    <source>
        <dbReference type="Proteomes" id="UP000054911"/>
    </source>
</evidence>
<feature type="compositionally biased region" description="Low complexity" evidence="1">
    <location>
        <begin position="42"/>
        <end position="57"/>
    </location>
</feature>
<comment type="caution">
    <text evidence="2">The sequence shown here is derived from an EMBL/GenBank/DDBJ whole genome shotgun (WGS) entry which is preliminary data.</text>
</comment>